<gene>
    <name evidence="2" type="ORF">DY240_28820</name>
</gene>
<dbReference type="Pfam" id="PF00753">
    <property type="entry name" value="Lactamase_B"/>
    <property type="match status" value="1"/>
</dbReference>
<dbReference type="InterPro" id="IPR001279">
    <property type="entry name" value="Metallo-B-lactamas"/>
</dbReference>
<dbReference type="GO" id="GO:0016787">
    <property type="term" value="F:hydrolase activity"/>
    <property type="evidence" value="ECO:0007669"/>
    <property type="project" value="UniProtKB-KW"/>
</dbReference>
<dbReference type="Gene3D" id="3.60.15.10">
    <property type="entry name" value="Ribonuclease Z/Hydroxyacylglutathione hydrolase-like"/>
    <property type="match status" value="1"/>
</dbReference>
<dbReference type="OrthoDB" id="5187772at2"/>
<proteinExistence type="predicted"/>
<organism evidence="2 3">
    <name type="scientific">Jiangella rhizosphaerae</name>
    <dbReference type="NCBI Taxonomy" id="2293569"/>
    <lineage>
        <taxon>Bacteria</taxon>
        <taxon>Bacillati</taxon>
        <taxon>Actinomycetota</taxon>
        <taxon>Actinomycetes</taxon>
        <taxon>Jiangellales</taxon>
        <taxon>Jiangellaceae</taxon>
        <taxon>Jiangella</taxon>
    </lineage>
</organism>
<comment type="caution">
    <text evidence="2">The sequence shown here is derived from an EMBL/GenBank/DDBJ whole genome shotgun (WGS) entry which is preliminary data.</text>
</comment>
<evidence type="ECO:0000313" key="3">
    <source>
        <dbReference type="Proteomes" id="UP000284057"/>
    </source>
</evidence>
<reference evidence="2 3" key="1">
    <citation type="submission" date="2018-09" db="EMBL/GenBank/DDBJ databases">
        <title>Isolation, diversity and antifungal activity of actinobacteria from wheat.</title>
        <authorList>
            <person name="Han C."/>
        </authorList>
    </citation>
    <scope>NUCLEOTIDE SEQUENCE [LARGE SCALE GENOMIC DNA]</scope>
    <source>
        <strain evidence="2 3">NEAU-YY265</strain>
    </source>
</reference>
<evidence type="ECO:0000313" key="2">
    <source>
        <dbReference type="EMBL" id="RIQ11394.1"/>
    </source>
</evidence>
<evidence type="ECO:0000259" key="1">
    <source>
        <dbReference type="SMART" id="SM00849"/>
    </source>
</evidence>
<dbReference type="Proteomes" id="UP000284057">
    <property type="component" value="Unassembled WGS sequence"/>
</dbReference>
<dbReference type="PANTHER" id="PTHR42951">
    <property type="entry name" value="METALLO-BETA-LACTAMASE DOMAIN-CONTAINING"/>
    <property type="match status" value="1"/>
</dbReference>
<dbReference type="PANTHER" id="PTHR42951:SF22">
    <property type="entry name" value="METALLO BETA-LACTAMASE SUPERFAMILY LIPOPROTEIN"/>
    <property type="match status" value="1"/>
</dbReference>
<dbReference type="RefSeq" id="WP_119663096.1">
    <property type="nucleotide sequence ID" value="NZ_QUAL01000424.1"/>
</dbReference>
<protein>
    <submittedName>
        <fullName evidence="2">MBL fold metallo-hydrolase</fullName>
    </submittedName>
</protein>
<dbReference type="SUPFAM" id="SSF56281">
    <property type="entry name" value="Metallo-hydrolase/oxidoreductase"/>
    <property type="match status" value="1"/>
</dbReference>
<name>A0A418KH50_9ACTN</name>
<dbReference type="AlphaFoldDB" id="A0A418KH50"/>
<keyword evidence="3" id="KW-1185">Reference proteome</keyword>
<dbReference type="EMBL" id="QUAL01000424">
    <property type="protein sequence ID" value="RIQ11394.1"/>
    <property type="molecule type" value="Genomic_DNA"/>
</dbReference>
<dbReference type="SMART" id="SM00849">
    <property type="entry name" value="Lactamase_B"/>
    <property type="match status" value="1"/>
</dbReference>
<dbReference type="InterPro" id="IPR050855">
    <property type="entry name" value="NDM-1-like"/>
</dbReference>
<keyword evidence="2" id="KW-0378">Hydrolase</keyword>
<feature type="domain" description="Metallo-beta-lactamase" evidence="1">
    <location>
        <begin position="20"/>
        <end position="221"/>
    </location>
</feature>
<dbReference type="InterPro" id="IPR036866">
    <property type="entry name" value="RibonucZ/Hydroxyglut_hydro"/>
</dbReference>
<sequence>MAGLVEVTRNVLVATHAFCTSTTTVIAGDDGGRRQPAAPSDAGRSGDCLVVDPGITPTELDDLATELAGRRLHVAAGFATHPHWDHVLWSRALGADVPRFATADCVVAATADREAGLAAARADAPGTDGDLFARLTAIPDRGPDVPWRGPRVEVVEHRAHARGHAALLVADAGVLIAGDMCSDLEVPLLDLDAADPLGDYHRALDLFETLAGDVQYVVPGHGHVGDHAELRRRLAADRRYLDELAAGRGDDDPRLTTDWLIRDHRAQRAAVSPRPTSG</sequence>
<accession>A0A418KH50</accession>